<gene>
    <name evidence="2" type="ORF">SAMN05444342_1612</name>
</gene>
<reference evidence="3" key="1">
    <citation type="submission" date="2016-11" db="EMBL/GenBank/DDBJ databases">
        <authorList>
            <person name="Varghese N."/>
            <person name="Submissions S."/>
        </authorList>
    </citation>
    <scope>NUCLEOTIDE SEQUENCE [LARGE SCALE GENOMIC DNA]</scope>
    <source>
        <strain evidence="3">DX253</strain>
    </source>
</reference>
<sequence>MPTLMDTYIENRERVQPKHANNYETAHGGIVMKWMDEIGGDVGDATRGGDVRHRQRGPDGLPTTDSRRGYHGHPIVRLRHGTRHASPYRTIYGPFRVPKTNDCGLFSVELLPVDLDLEVTRPTRNR</sequence>
<organism evidence="2 3">
    <name type="scientific">Haladaptatus paucihalophilus DX253</name>
    <dbReference type="NCBI Taxonomy" id="797209"/>
    <lineage>
        <taxon>Archaea</taxon>
        <taxon>Methanobacteriati</taxon>
        <taxon>Methanobacteriota</taxon>
        <taxon>Stenosarchaea group</taxon>
        <taxon>Halobacteria</taxon>
        <taxon>Halobacteriales</taxon>
        <taxon>Haladaptataceae</taxon>
        <taxon>Haladaptatus</taxon>
    </lineage>
</organism>
<evidence type="ECO:0000313" key="2">
    <source>
        <dbReference type="EMBL" id="SHK54263.1"/>
    </source>
</evidence>
<evidence type="ECO:0000313" key="3">
    <source>
        <dbReference type="Proteomes" id="UP000184203"/>
    </source>
</evidence>
<protein>
    <submittedName>
        <fullName evidence="2">Uncharacterized protein</fullName>
    </submittedName>
</protein>
<dbReference type="InterPro" id="IPR029069">
    <property type="entry name" value="HotDog_dom_sf"/>
</dbReference>
<accession>A0A1M6TB91</accession>
<dbReference type="EMBL" id="FRAN01000002">
    <property type="protein sequence ID" value="SHK54263.1"/>
    <property type="molecule type" value="Genomic_DNA"/>
</dbReference>
<dbReference type="AlphaFoldDB" id="A0A1M6TB91"/>
<proteinExistence type="predicted"/>
<name>A0A1M6TB91_HALPU</name>
<evidence type="ECO:0000256" key="1">
    <source>
        <dbReference type="SAM" id="MobiDB-lite"/>
    </source>
</evidence>
<keyword evidence="3" id="KW-1185">Reference proteome</keyword>
<dbReference type="Proteomes" id="UP000184203">
    <property type="component" value="Unassembled WGS sequence"/>
</dbReference>
<feature type="region of interest" description="Disordered" evidence="1">
    <location>
        <begin position="42"/>
        <end position="74"/>
    </location>
</feature>
<dbReference type="Gene3D" id="3.10.129.10">
    <property type="entry name" value="Hotdog Thioesterase"/>
    <property type="match status" value="1"/>
</dbReference>
<dbReference type="SUPFAM" id="SSF54637">
    <property type="entry name" value="Thioesterase/thiol ester dehydrase-isomerase"/>
    <property type="match status" value="1"/>
</dbReference>